<organism evidence="1 2">
    <name type="scientific">Mycena metata</name>
    <dbReference type="NCBI Taxonomy" id="1033252"/>
    <lineage>
        <taxon>Eukaryota</taxon>
        <taxon>Fungi</taxon>
        <taxon>Dikarya</taxon>
        <taxon>Basidiomycota</taxon>
        <taxon>Agaricomycotina</taxon>
        <taxon>Agaricomycetes</taxon>
        <taxon>Agaricomycetidae</taxon>
        <taxon>Agaricales</taxon>
        <taxon>Marasmiineae</taxon>
        <taxon>Mycenaceae</taxon>
        <taxon>Mycena</taxon>
    </lineage>
</organism>
<dbReference type="EMBL" id="JARKIB010000035">
    <property type="protein sequence ID" value="KAJ7761446.1"/>
    <property type="molecule type" value="Genomic_DNA"/>
</dbReference>
<reference evidence="1" key="1">
    <citation type="submission" date="2023-03" db="EMBL/GenBank/DDBJ databases">
        <title>Massive genome expansion in bonnet fungi (Mycena s.s.) driven by repeated elements and novel gene families across ecological guilds.</title>
        <authorList>
            <consortium name="Lawrence Berkeley National Laboratory"/>
            <person name="Harder C.B."/>
            <person name="Miyauchi S."/>
            <person name="Viragh M."/>
            <person name="Kuo A."/>
            <person name="Thoen E."/>
            <person name="Andreopoulos B."/>
            <person name="Lu D."/>
            <person name="Skrede I."/>
            <person name="Drula E."/>
            <person name="Henrissat B."/>
            <person name="Morin E."/>
            <person name="Kohler A."/>
            <person name="Barry K."/>
            <person name="LaButti K."/>
            <person name="Morin E."/>
            <person name="Salamov A."/>
            <person name="Lipzen A."/>
            <person name="Mereny Z."/>
            <person name="Hegedus B."/>
            <person name="Baldrian P."/>
            <person name="Stursova M."/>
            <person name="Weitz H."/>
            <person name="Taylor A."/>
            <person name="Grigoriev I.V."/>
            <person name="Nagy L.G."/>
            <person name="Martin F."/>
            <person name="Kauserud H."/>
        </authorList>
    </citation>
    <scope>NUCLEOTIDE SEQUENCE</scope>
    <source>
        <strain evidence="1">CBHHK182m</strain>
    </source>
</reference>
<name>A0AAD7NGL2_9AGAR</name>
<sequence>MAELATGLLGAAATVGAASLTSVFGFARRHGGSLRGEIQDTRRSTEGFMNNLQSGDVTPIEEQEFLTTRQRAVQLETEYHESIENYKTASWLNPFKKIEQKVAVRKKKRLTRHYNHSLMSLNEIGVSTSCREGH</sequence>
<evidence type="ECO:0000313" key="1">
    <source>
        <dbReference type="EMBL" id="KAJ7761446.1"/>
    </source>
</evidence>
<comment type="caution">
    <text evidence="1">The sequence shown here is derived from an EMBL/GenBank/DDBJ whole genome shotgun (WGS) entry which is preliminary data.</text>
</comment>
<gene>
    <name evidence="1" type="ORF">B0H16DRAFT_1531100</name>
</gene>
<dbReference type="Proteomes" id="UP001215598">
    <property type="component" value="Unassembled WGS sequence"/>
</dbReference>
<dbReference type="AlphaFoldDB" id="A0AAD7NGL2"/>
<accession>A0AAD7NGL2</accession>
<proteinExistence type="predicted"/>
<keyword evidence="2" id="KW-1185">Reference proteome</keyword>
<protein>
    <submittedName>
        <fullName evidence="1">Uncharacterized protein</fullName>
    </submittedName>
</protein>
<evidence type="ECO:0000313" key="2">
    <source>
        <dbReference type="Proteomes" id="UP001215598"/>
    </source>
</evidence>